<dbReference type="SMART" id="SM00220">
    <property type="entry name" value="S_TKc"/>
    <property type="match status" value="1"/>
</dbReference>
<evidence type="ECO:0000259" key="2">
    <source>
        <dbReference type="PROSITE" id="PS50011"/>
    </source>
</evidence>
<comment type="similarity">
    <text evidence="1">Belongs to the sel-1 family.</text>
</comment>
<keyword evidence="3" id="KW-0808">Transferase</keyword>
<dbReference type="PROSITE" id="PS50011">
    <property type="entry name" value="PROTEIN_KINASE_DOM"/>
    <property type="match status" value="1"/>
</dbReference>
<dbReference type="PANTHER" id="PTHR11102:SF147">
    <property type="entry name" value="SEL1L ADAPTOR SUBUNIT OF ERAD E3 UBIQUITIN LIGASE"/>
    <property type="match status" value="1"/>
</dbReference>
<comment type="caution">
    <text evidence="3">The sequence shown here is derived from an EMBL/GenBank/DDBJ whole genome shotgun (WGS) entry which is preliminary data.</text>
</comment>
<dbReference type="SUPFAM" id="SSF56112">
    <property type="entry name" value="Protein kinase-like (PK-like)"/>
    <property type="match status" value="1"/>
</dbReference>
<proteinExistence type="inferred from homology"/>
<gene>
    <name evidence="3" type="ORF">M9Y10_015678</name>
</gene>
<dbReference type="PANTHER" id="PTHR11102">
    <property type="entry name" value="SEL-1-LIKE PROTEIN"/>
    <property type="match status" value="1"/>
</dbReference>
<dbReference type="Gene3D" id="1.10.510.10">
    <property type="entry name" value="Transferase(Phosphotransferase) domain 1"/>
    <property type="match status" value="1"/>
</dbReference>
<dbReference type="InterPro" id="IPR011009">
    <property type="entry name" value="Kinase-like_dom_sf"/>
</dbReference>
<protein>
    <submittedName>
        <fullName evidence="3">cAMP-dependent protein kinase catalytic subunit</fullName>
    </submittedName>
</protein>
<dbReference type="CDD" id="cd00180">
    <property type="entry name" value="PKc"/>
    <property type="match status" value="1"/>
</dbReference>
<evidence type="ECO:0000313" key="4">
    <source>
        <dbReference type="Proteomes" id="UP001470230"/>
    </source>
</evidence>
<sequence>MYPIQSYFSHFKELLEKYPMNVFAKKGFNEVINKYNCISDITNIKKEEIEKIVNDSKLFIISQDEEYNQMMHCNYFIIGFENTIIILDISHKSFFQNILSTYCKLPICILGDYVKIINELEICKYYQDHQIRADDIFNDEIHNFKMNLGSKMRKKSNQINQFWKLISSCIIGYLIKKSYFQIDYDRFKSFIKDKNNFSPNDYINEDDYVELRVIGIGSRFQVVLIYLIEQRELRAIKKPNFLDSRTSELIDREKKIYMKIKHPFVPKFYGIVKDKNYLVLEFINGKELTNVNQMQLNEDEIITVIFELILLVFFFHSHNMIIRDLKKNNVIIDINKNLVMIDFDQVHEYQNITERSILISESIAPEIKEGGMHTYKSDIYSLGITILEILPKKNMTTNFNVIEEICNNCMNKNPDRRPLIIDILKIFYQKFNDRIKIDLASYGSLFDIEFKDPKKLDNNDNCIIQDEELLIIDKKIEFAYYSIAADQNIPKALFYLGKIFFTSHDINKAIYYLMIAAKKNDPDAQFSLGLLYYEGKYVGYNMNKAIRYFKLSADQNNSEAQFNLGQIYDIGTGVKCDTEKAFHYYELAAKQNHSKAQFFLGLIYLRQREIDKAIHYMTLSAHQNISRAQFYLGYLYSKSPLVKLDIKKAIHYYKLAAKQNDPDAQFDLGVIYNEGQQGSRDSKKAFYYFEQAAKNNIPEAIYNLGAKYYWGDGVPRDIKEAINLFKRASNLNLLPAHMCLGDIYSKGIDIQQDINKAILYYTLAANKNDSNAQLNLGILYYERKNEKGNIEKAFRYFEQAAENKNRRAQYYLGRLYYTENDVPHDIYKAIYYFQLAAEQKKKGTVLSWFNIL</sequence>
<accession>A0ABR2L2X5</accession>
<reference evidence="3 4" key="1">
    <citation type="submission" date="2024-04" db="EMBL/GenBank/DDBJ databases">
        <title>Tritrichomonas musculus Genome.</title>
        <authorList>
            <person name="Alves-Ferreira E."/>
            <person name="Grigg M."/>
            <person name="Lorenzi H."/>
            <person name="Galac M."/>
        </authorList>
    </citation>
    <scope>NUCLEOTIDE SEQUENCE [LARGE SCALE GENOMIC DNA]</scope>
    <source>
        <strain evidence="3 4">EAF2021</strain>
    </source>
</reference>
<dbReference type="InterPro" id="IPR011990">
    <property type="entry name" value="TPR-like_helical_dom_sf"/>
</dbReference>
<evidence type="ECO:0000256" key="1">
    <source>
        <dbReference type="ARBA" id="ARBA00038101"/>
    </source>
</evidence>
<feature type="domain" description="Protein kinase" evidence="2">
    <location>
        <begin position="208"/>
        <end position="446"/>
    </location>
</feature>
<dbReference type="Proteomes" id="UP001470230">
    <property type="component" value="Unassembled WGS sequence"/>
</dbReference>
<keyword evidence="4" id="KW-1185">Reference proteome</keyword>
<keyword evidence="3" id="KW-0418">Kinase</keyword>
<dbReference type="InterPro" id="IPR006597">
    <property type="entry name" value="Sel1-like"/>
</dbReference>
<dbReference type="InterPro" id="IPR000719">
    <property type="entry name" value="Prot_kinase_dom"/>
</dbReference>
<dbReference type="EMBL" id="JAPFFF010000002">
    <property type="protein sequence ID" value="KAK8897713.1"/>
    <property type="molecule type" value="Genomic_DNA"/>
</dbReference>
<evidence type="ECO:0000313" key="3">
    <source>
        <dbReference type="EMBL" id="KAK8897713.1"/>
    </source>
</evidence>
<dbReference type="SUPFAM" id="SSF81901">
    <property type="entry name" value="HCP-like"/>
    <property type="match status" value="2"/>
</dbReference>
<dbReference type="SMART" id="SM00671">
    <property type="entry name" value="SEL1"/>
    <property type="match status" value="10"/>
</dbReference>
<name>A0ABR2L2X5_9EUKA</name>
<organism evidence="3 4">
    <name type="scientific">Tritrichomonas musculus</name>
    <dbReference type="NCBI Taxonomy" id="1915356"/>
    <lineage>
        <taxon>Eukaryota</taxon>
        <taxon>Metamonada</taxon>
        <taxon>Parabasalia</taxon>
        <taxon>Tritrichomonadida</taxon>
        <taxon>Tritrichomonadidae</taxon>
        <taxon>Tritrichomonas</taxon>
    </lineage>
</organism>
<dbReference type="Gene3D" id="1.25.40.10">
    <property type="entry name" value="Tetratricopeptide repeat domain"/>
    <property type="match status" value="2"/>
</dbReference>
<dbReference type="GO" id="GO:0016301">
    <property type="term" value="F:kinase activity"/>
    <property type="evidence" value="ECO:0007669"/>
    <property type="project" value="UniProtKB-KW"/>
</dbReference>
<dbReference type="InterPro" id="IPR050767">
    <property type="entry name" value="Sel1_AlgK"/>
</dbReference>
<dbReference type="Pfam" id="PF00069">
    <property type="entry name" value="Pkinase"/>
    <property type="match status" value="1"/>
</dbReference>
<dbReference type="Pfam" id="PF08238">
    <property type="entry name" value="Sel1"/>
    <property type="match status" value="10"/>
</dbReference>